<protein>
    <submittedName>
        <fullName evidence="1">Uncharacterized protein</fullName>
    </submittedName>
</protein>
<evidence type="ECO:0000313" key="1">
    <source>
        <dbReference type="EMBL" id="GGZ42706.1"/>
    </source>
</evidence>
<dbReference type="Proteomes" id="UP000622166">
    <property type="component" value="Unassembled WGS sequence"/>
</dbReference>
<keyword evidence="2" id="KW-1185">Reference proteome</keyword>
<comment type="caution">
    <text evidence="1">The sequence shown here is derived from an EMBL/GenBank/DDBJ whole genome shotgun (WGS) entry which is preliminary data.</text>
</comment>
<sequence>MQQLVVVYLPGSGIELLHPALTALGYTPRGTLNSLAEPSTPARPGEVYPLLQAAYGEDEATRLLHDYHHDTRDPAALQEAWGDALLTLWRVWWQRLGQPVTAHTPLDAAVEERLTRLDDTRLISLLPGRNAWYINALDLTRADSGLLRHWHATGHPAVVHLERNPGDRITSLIQRLCRQDGRVGTISTHLVYRDILTSLPTMDARLTHALSDPYFPGNTAARHTAWLRHHPAVTTLTCEELAGPDYGGTTQARQAALSRLTAALGHPHPTPAALPGPPTDRPDLTTGIFHQHAGPHHKHLLDTLHTPAGGHPQP</sequence>
<reference evidence="1" key="1">
    <citation type="journal article" date="2014" name="Int. J. Syst. Evol. Microbiol.">
        <title>Complete genome sequence of Corynebacterium casei LMG S-19264T (=DSM 44701T), isolated from a smear-ripened cheese.</title>
        <authorList>
            <consortium name="US DOE Joint Genome Institute (JGI-PGF)"/>
            <person name="Walter F."/>
            <person name="Albersmeier A."/>
            <person name="Kalinowski J."/>
            <person name="Ruckert C."/>
        </authorList>
    </citation>
    <scope>NUCLEOTIDE SEQUENCE</scope>
    <source>
        <strain evidence="1">JCM 4815</strain>
    </source>
</reference>
<dbReference type="AlphaFoldDB" id="A0A918QE23"/>
<proteinExistence type="predicted"/>
<reference evidence="1" key="2">
    <citation type="submission" date="2020-09" db="EMBL/GenBank/DDBJ databases">
        <authorList>
            <person name="Sun Q."/>
            <person name="Ohkuma M."/>
        </authorList>
    </citation>
    <scope>NUCLEOTIDE SEQUENCE</scope>
    <source>
        <strain evidence="1">JCM 4815</strain>
    </source>
</reference>
<dbReference type="EMBL" id="BMVW01000028">
    <property type="protein sequence ID" value="GGZ42706.1"/>
    <property type="molecule type" value="Genomic_DNA"/>
</dbReference>
<accession>A0A918QE23</accession>
<dbReference type="RefSeq" id="WP_189867136.1">
    <property type="nucleotide sequence ID" value="NZ_BMVW01000028.1"/>
</dbReference>
<name>A0A918QE23_9ACTN</name>
<organism evidence="1 2">
    <name type="scientific">Streptomyces poonensis</name>
    <dbReference type="NCBI Taxonomy" id="68255"/>
    <lineage>
        <taxon>Bacteria</taxon>
        <taxon>Bacillati</taxon>
        <taxon>Actinomycetota</taxon>
        <taxon>Actinomycetes</taxon>
        <taxon>Kitasatosporales</taxon>
        <taxon>Streptomycetaceae</taxon>
        <taxon>Streptomyces</taxon>
    </lineage>
</organism>
<gene>
    <name evidence="1" type="ORF">GCM10010365_74250</name>
</gene>
<evidence type="ECO:0000313" key="2">
    <source>
        <dbReference type="Proteomes" id="UP000622166"/>
    </source>
</evidence>